<proteinExistence type="predicted"/>
<feature type="region of interest" description="Disordered" evidence="1">
    <location>
        <begin position="123"/>
        <end position="150"/>
    </location>
</feature>
<evidence type="ECO:0000313" key="3">
    <source>
        <dbReference type="EMBL" id="GJN00489.1"/>
    </source>
</evidence>
<dbReference type="Proteomes" id="UP001054889">
    <property type="component" value="Unassembled WGS sequence"/>
</dbReference>
<dbReference type="EMBL" id="BQKI01000008">
    <property type="protein sequence ID" value="GJN00489.1"/>
    <property type="molecule type" value="Genomic_DNA"/>
</dbReference>
<evidence type="ECO:0000256" key="1">
    <source>
        <dbReference type="SAM" id="MobiDB-lite"/>
    </source>
</evidence>
<reference evidence="2" key="2">
    <citation type="submission" date="2021-12" db="EMBL/GenBank/DDBJ databases">
        <title>Resequencing data analysis of finger millet.</title>
        <authorList>
            <person name="Hatakeyama M."/>
            <person name="Aluri S."/>
            <person name="Balachadran M.T."/>
            <person name="Sivarajan S.R."/>
            <person name="Poveda L."/>
            <person name="Shimizu-Inatsugi R."/>
            <person name="Schlapbach R."/>
            <person name="Sreeman S.M."/>
            <person name="Shimizu K.K."/>
        </authorList>
    </citation>
    <scope>NUCLEOTIDE SEQUENCE</scope>
</reference>
<gene>
    <name evidence="2" type="primary">ga17428</name>
    <name evidence="3" type="synonym">ga17675</name>
    <name evidence="2" type="ORF">PR202_ga17428</name>
    <name evidence="3" type="ORF">PR202_ga17675</name>
</gene>
<sequence length="180" mass="19361">MLGMATVSRSTLRRLLFTLRTRRRPSREPNTESQNSSLGRSVLLRKELWEIRTKRAISARDRLRSLSSTMRGPRLVFTSEQRKHGSPATTVATSAVEKPRPARTASGLEGDLRWEIILGGEGARGRGDGRGGGGEAVEREKGYVGGGTAGWGVEEEREDALPEVDHGVVAAALAGGKGEG</sequence>
<protein>
    <submittedName>
        <fullName evidence="2">Uncharacterized protein</fullName>
    </submittedName>
</protein>
<evidence type="ECO:0000313" key="4">
    <source>
        <dbReference type="Proteomes" id="UP001054889"/>
    </source>
</evidence>
<keyword evidence="4" id="KW-1185">Reference proteome</keyword>
<dbReference type="EMBL" id="BQKI01000008">
    <property type="protein sequence ID" value="GJN00257.1"/>
    <property type="molecule type" value="Genomic_DNA"/>
</dbReference>
<comment type="caution">
    <text evidence="2">The sequence shown here is derived from an EMBL/GenBank/DDBJ whole genome shotgun (WGS) entry which is preliminary data.</text>
</comment>
<accession>A0AAV5CP17</accession>
<dbReference type="AlphaFoldDB" id="A0AAV5CP17"/>
<evidence type="ECO:0000313" key="2">
    <source>
        <dbReference type="EMBL" id="GJN00257.1"/>
    </source>
</evidence>
<reference evidence="2" key="1">
    <citation type="journal article" date="2018" name="DNA Res.">
        <title>Multiple hybrid de novo genome assembly of finger millet, an orphan allotetraploid crop.</title>
        <authorList>
            <person name="Hatakeyama M."/>
            <person name="Aluri S."/>
            <person name="Balachadran M.T."/>
            <person name="Sivarajan S.R."/>
            <person name="Patrignani A."/>
            <person name="Gruter S."/>
            <person name="Poveda L."/>
            <person name="Shimizu-Inatsugi R."/>
            <person name="Baeten J."/>
            <person name="Francoijs K.J."/>
            <person name="Nataraja K.N."/>
            <person name="Reddy Y.A.N."/>
            <person name="Phadnis S."/>
            <person name="Ravikumar R.L."/>
            <person name="Schlapbach R."/>
            <person name="Sreeman S.M."/>
            <person name="Shimizu K.K."/>
        </authorList>
    </citation>
    <scope>NUCLEOTIDE SEQUENCE</scope>
</reference>
<name>A0AAV5CP17_ELECO</name>
<feature type="region of interest" description="Disordered" evidence="1">
    <location>
        <begin position="80"/>
        <end position="106"/>
    </location>
</feature>
<organism evidence="2 4">
    <name type="scientific">Eleusine coracana subsp. coracana</name>
    <dbReference type="NCBI Taxonomy" id="191504"/>
    <lineage>
        <taxon>Eukaryota</taxon>
        <taxon>Viridiplantae</taxon>
        <taxon>Streptophyta</taxon>
        <taxon>Embryophyta</taxon>
        <taxon>Tracheophyta</taxon>
        <taxon>Spermatophyta</taxon>
        <taxon>Magnoliopsida</taxon>
        <taxon>Liliopsida</taxon>
        <taxon>Poales</taxon>
        <taxon>Poaceae</taxon>
        <taxon>PACMAD clade</taxon>
        <taxon>Chloridoideae</taxon>
        <taxon>Cynodonteae</taxon>
        <taxon>Eleusininae</taxon>
        <taxon>Eleusine</taxon>
    </lineage>
</organism>